<reference evidence="2" key="1">
    <citation type="journal article" date="2013" name="Nature">
        <title>Draft genome of the wheat A-genome progenitor Triticum urartu.</title>
        <authorList>
            <person name="Ling H.Q."/>
            <person name="Zhao S."/>
            <person name="Liu D."/>
            <person name="Wang J."/>
            <person name="Sun H."/>
            <person name="Zhang C."/>
            <person name="Fan H."/>
            <person name="Li D."/>
            <person name="Dong L."/>
            <person name="Tao Y."/>
            <person name="Gao C."/>
            <person name="Wu H."/>
            <person name="Li Y."/>
            <person name="Cui Y."/>
            <person name="Guo X."/>
            <person name="Zheng S."/>
            <person name="Wang B."/>
            <person name="Yu K."/>
            <person name="Liang Q."/>
            <person name="Yang W."/>
            <person name="Lou X."/>
            <person name="Chen J."/>
            <person name="Feng M."/>
            <person name="Jian J."/>
            <person name="Zhang X."/>
            <person name="Luo G."/>
            <person name="Jiang Y."/>
            <person name="Liu J."/>
            <person name="Wang Z."/>
            <person name="Sha Y."/>
            <person name="Zhang B."/>
            <person name="Wu H."/>
            <person name="Tang D."/>
            <person name="Shen Q."/>
            <person name="Xue P."/>
            <person name="Zou S."/>
            <person name="Wang X."/>
            <person name="Liu X."/>
            <person name="Wang F."/>
            <person name="Yang Y."/>
            <person name="An X."/>
            <person name="Dong Z."/>
            <person name="Zhang K."/>
            <person name="Zhang X."/>
            <person name="Luo M.C."/>
            <person name="Dvorak J."/>
            <person name="Tong Y."/>
            <person name="Wang J."/>
            <person name="Yang H."/>
            <person name="Li Z."/>
            <person name="Wang D."/>
            <person name="Zhang A."/>
            <person name="Wang J."/>
        </authorList>
    </citation>
    <scope>NUCLEOTIDE SEQUENCE</scope>
</reference>
<evidence type="ECO:0000256" key="1">
    <source>
        <dbReference type="SAM" id="MobiDB-lite"/>
    </source>
</evidence>
<feature type="region of interest" description="Disordered" evidence="1">
    <location>
        <begin position="159"/>
        <end position="201"/>
    </location>
</feature>
<protein>
    <submittedName>
        <fullName evidence="2">Uncharacterized protein</fullName>
    </submittedName>
</protein>
<evidence type="ECO:0000313" key="2">
    <source>
        <dbReference type="EMBL" id="EMS62539.1"/>
    </source>
</evidence>
<proteinExistence type="predicted"/>
<sequence length="201" mass="22622">MAIRRRPFYADGFSWAIGVCPYMPTGAVGIDTAVSKTSFSEKCAKFDATDARVLWSGHCRPPLLSRTTDYITQLRQKLLDDFVKTFLPKLLDDFEKTFLQRTNSSDPTACLEECRMTCVAALVLKAVPQHVNEHYEWRLTSGKLPIFKELENEALTPTFEDQSMTDGRTHSPHENSVRTTNDAKEATRLCPAQKDETAAAI</sequence>
<name>M8ANQ2_TRIUA</name>
<accession>M8ANQ2</accession>
<feature type="compositionally biased region" description="Basic and acidic residues" evidence="1">
    <location>
        <begin position="167"/>
        <end position="201"/>
    </location>
</feature>
<dbReference type="AlphaFoldDB" id="M8ANQ2"/>
<gene>
    <name evidence="2" type="ORF">TRIUR3_29830</name>
</gene>
<organism evidence="2">
    <name type="scientific">Triticum urartu</name>
    <name type="common">Red wild einkorn</name>
    <name type="synonym">Crithodium urartu</name>
    <dbReference type="NCBI Taxonomy" id="4572"/>
    <lineage>
        <taxon>Eukaryota</taxon>
        <taxon>Viridiplantae</taxon>
        <taxon>Streptophyta</taxon>
        <taxon>Embryophyta</taxon>
        <taxon>Tracheophyta</taxon>
        <taxon>Spermatophyta</taxon>
        <taxon>Magnoliopsida</taxon>
        <taxon>Liliopsida</taxon>
        <taxon>Poales</taxon>
        <taxon>Poaceae</taxon>
        <taxon>BOP clade</taxon>
        <taxon>Pooideae</taxon>
        <taxon>Triticodae</taxon>
        <taxon>Triticeae</taxon>
        <taxon>Triticinae</taxon>
        <taxon>Triticum</taxon>
    </lineage>
</organism>
<dbReference type="EMBL" id="KD080805">
    <property type="protein sequence ID" value="EMS62539.1"/>
    <property type="molecule type" value="Genomic_DNA"/>
</dbReference>